<feature type="domain" description="Sulphur oxidation protein SoxZ" evidence="1">
    <location>
        <begin position="9"/>
        <end position="100"/>
    </location>
</feature>
<evidence type="ECO:0000313" key="3">
    <source>
        <dbReference type="Proteomes" id="UP000503096"/>
    </source>
</evidence>
<accession>A0A6M4H9T3</accession>
<protein>
    <recommendedName>
        <fullName evidence="1">Sulphur oxidation protein SoxZ domain-containing protein</fullName>
    </recommendedName>
</protein>
<dbReference type="InParanoid" id="A0A6M4H9T3"/>
<dbReference type="AlphaFoldDB" id="A0A6M4H9T3"/>
<keyword evidence="3" id="KW-1185">Reference proteome</keyword>
<dbReference type="InterPro" id="IPR014880">
    <property type="entry name" value="SoxZ_dom"/>
</dbReference>
<dbReference type="KEGG" id="upl:DSM104440_02850"/>
<name>A0A6M4H9T3_9PROT</name>
<evidence type="ECO:0000313" key="2">
    <source>
        <dbReference type="EMBL" id="QJR16022.1"/>
    </source>
</evidence>
<gene>
    <name evidence="2" type="ORF">DSM104440_02850</name>
</gene>
<dbReference type="InterPro" id="IPR013783">
    <property type="entry name" value="Ig-like_fold"/>
</dbReference>
<dbReference type="NCBIfam" id="TIGR04490">
    <property type="entry name" value="SoxZ_true"/>
    <property type="match status" value="1"/>
</dbReference>
<dbReference type="RefSeq" id="WP_171163802.1">
    <property type="nucleotide sequence ID" value="NZ_CP053073.1"/>
</dbReference>
<reference evidence="2 3" key="1">
    <citation type="submission" date="2020-04" db="EMBL/GenBank/DDBJ databases">
        <title>Usitatibacter rugosus gen. nov., sp. nov. and Usitatibacter palustris sp. nov., novel members of Usitatibacteraceae fam. nov. within the order Nitrosomonadales isolated from soil.</title>
        <authorList>
            <person name="Huber K.J."/>
            <person name="Neumann-Schaal M."/>
            <person name="Geppert A."/>
            <person name="Luckner M."/>
            <person name="Wanner G."/>
            <person name="Overmann J."/>
        </authorList>
    </citation>
    <scope>NUCLEOTIDE SEQUENCE [LARGE SCALE GENOMIC DNA]</scope>
    <source>
        <strain evidence="2 3">Swamp67</strain>
    </source>
</reference>
<dbReference type="Proteomes" id="UP000503096">
    <property type="component" value="Chromosome"/>
</dbReference>
<dbReference type="Pfam" id="PF08770">
    <property type="entry name" value="SoxZ"/>
    <property type="match status" value="1"/>
</dbReference>
<dbReference type="Gene3D" id="2.60.40.10">
    <property type="entry name" value="Immunoglobulins"/>
    <property type="match status" value="1"/>
</dbReference>
<dbReference type="InterPro" id="IPR030995">
    <property type="entry name" value="SoxZ"/>
</dbReference>
<evidence type="ECO:0000259" key="1">
    <source>
        <dbReference type="Pfam" id="PF08770"/>
    </source>
</evidence>
<sequence>MILGRIQLPPSVKKGEIFQVRVLVQHPMETGFRRDEQGRAVPVNVVDQLVCRYAGREIFRAELGTGMSANPYLAFHAVAQASGEIEVEYRDDRGERGSAKAMLTVA</sequence>
<organism evidence="2 3">
    <name type="scientific">Usitatibacter palustris</name>
    <dbReference type="NCBI Taxonomy" id="2732487"/>
    <lineage>
        <taxon>Bacteria</taxon>
        <taxon>Pseudomonadati</taxon>
        <taxon>Pseudomonadota</taxon>
        <taxon>Betaproteobacteria</taxon>
        <taxon>Nitrosomonadales</taxon>
        <taxon>Usitatibacteraceae</taxon>
        <taxon>Usitatibacter</taxon>
    </lineage>
</organism>
<dbReference type="InterPro" id="IPR014756">
    <property type="entry name" value="Ig_E-set"/>
</dbReference>
<dbReference type="SUPFAM" id="SSF81296">
    <property type="entry name" value="E set domains"/>
    <property type="match status" value="1"/>
</dbReference>
<dbReference type="EMBL" id="CP053073">
    <property type="protein sequence ID" value="QJR16022.1"/>
    <property type="molecule type" value="Genomic_DNA"/>
</dbReference>
<proteinExistence type="predicted"/>